<evidence type="ECO:0000256" key="2">
    <source>
        <dbReference type="ARBA" id="ARBA00022448"/>
    </source>
</evidence>
<proteinExistence type="predicted"/>
<dbReference type="Pfam" id="PF13459">
    <property type="entry name" value="Fer4_15"/>
    <property type="match status" value="1"/>
</dbReference>
<organism evidence="8 9">
    <name type="scientific">Microtetraspora glauca</name>
    <dbReference type="NCBI Taxonomy" id="1996"/>
    <lineage>
        <taxon>Bacteria</taxon>
        <taxon>Bacillati</taxon>
        <taxon>Actinomycetota</taxon>
        <taxon>Actinomycetes</taxon>
        <taxon>Streptosporangiales</taxon>
        <taxon>Streptosporangiaceae</taxon>
        <taxon>Microtetraspora</taxon>
    </lineage>
</organism>
<keyword evidence="6" id="KW-0411">Iron-sulfur</keyword>
<name>A0ABV3GPV0_MICGL</name>
<dbReference type="RefSeq" id="WP_061257140.1">
    <property type="nucleotide sequence ID" value="NZ_JBFALK010000023.1"/>
</dbReference>
<evidence type="ECO:0000313" key="9">
    <source>
        <dbReference type="Proteomes" id="UP001551675"/>
    </source>
</evidence>
<reference evidence="8 9" key="1">
    <citation type="submission" date="2024-06" db="EMBL/GenBank/DDBJ databases">
        <title>The Natural Products Discovery Center: Release of the First 8490 Sequenced Strains for Exploring Actinobacteria Biosynthetic Diversity.</title>
        <authorList>
            <person name="Kalkreuter E."/>
            <person name="Kautsar S.A."/>
            <person name="Yang D."/>
            <person name="Bader C.D."/>
            <person name="Teijaro C.N."/>
            <person name="Fluegel L."/>
            <person name="Davis C.M."/>
            <person name="Simpson J.R."/>
            <person name="Lauterbach L."/>
            <person name="Steele A.D."/>
            <person name="Gui C."/>
            <person name="Meng S."/>
            <person name="Li G."/>
            <person name="Viehrig K."/>
            <person name="Ye F."/>
            <person name="Su P."/>
            <person name="Kiefer A.F."/>
            <person name="Nichols A."/>
            <person name="Cepeda A.J."/>
            <person name="Yan W."/>
            <person name="Fan B."/>
            <person name="Jiang Y."/>
            <person name="Adhikari A."/>
            <person name="Zheng C.-J."/>
            <person name="Schuster L."/>
            <person name="Cowan T.M."/>
            <person name="Smanski M.J."/>
            <person name="Chevrette M.G."/>
            <person name="De Carvalho L.P.S."/>
            <person name="Shen B."/>
        </authorList>
    </citation>
    <scope>NUCLEOTIDE SEQUENCE [LARGE SCALE GENOMIC DNA]</scope>
    <source>
        <strain evidence="8 9">NPDC050100</strain>
    </source>
</reference>
<evidence type="ECO:0000256" key="6">
    <source>
        <dbReference type="ARBA" id="ARBA00023014"/>
    </source>
</evidence>
<keyword evidence="9" id="KW-1185">Reference proteome</keyword>
<dbReference type="Proteomes" id="UP001551675">
    <property type="component" value="Unassembled WGS sequence"/>
</dbReference>
<dbReference type="PANTHER" id="PTHR36923">
    <property type="entry name" value="FERREDOXIN"/>
    <property type="match status" value="1"/>
</dbReference>
<gene>
    <name evidence="8" type="ORF">AB0I59_34115</name>
</gene>
<keyword evidence="7" id="KW-0003">3Fe-4S</keyword>
<evidence type="ECO:0000256" key="1">
    <source>
        <dbReference type="ARBA" id="ARBA00001927"/>
    </source>
</evidence>
<comment type="caution">
    <text evidence="8">The sequence shown here is derived from an EMBL/GenBank/DDBJ whole genome shotgun (WGS) entry which is preliminary data.</text>
</comment>
<keyword evidence="3" id="KW-0479">Metal-binding</keyword>
<dbReference type="InterPro" id="IPR051269">
    <property type="entry name" value="Fe-S_cluster_ET"/>
</dbReference>
<keyword evidence="2" id="KW-0813">Transport</keyword>
<accession>A0ABV3GPV0</accession>
<dbReference type="SUPFAM" id="SSF54862">
    <property type="entry name" value="4Fe-4S ferredoxins"/>
    <property type="match status" value="1"/>
</dbReference>
<evidence type="ECO:0000256" key="7">
    <source>
        <dbReference type="ARBA" id="ARBA00023291"/>
    </source>
</evidence>
<dbReference type="EMBL" id="JBFALK010000023">
    <property type="protein sequence ID" value="MEV0973665.1"/>
    <property type="molecule type" value="Genomic_DNA"/>
</dbReference>
<dbReference type="PANTHER" id="PTHR36923:SF3">
    <property type="entry name" value="FERREDOXIN"/>
    <property type="match status" value="1"/>
</dbReference>
<keyword evidence="5" id="KW-0408">Iron</keyword>
<dbReference type="Gene3D" id="3.30.70.20">
    <property type="match status" value="1"/>
</dbReference>
<evidence type="ECO:0000256" key="4">
    <source>
        <dbReference type="ARBA" id="ARBA00022982"/>
    </source>
</evidence>
<keyword evidence="4" id="KW-0249">Electron transport</keyword>
<evidence type="ECO:0000256" key="3">
    <source>
        <dbReference type="ARBA" id="ARBA00022723"/>
    </source>
</evidence>
<comment type="cofactor">
    <cofactor evidence="1">
        <name>[3Fe-4S] cluster</name>
        <dbReference type="ChEBI" id="CHEBI:21137"/>
    </cofactor>
</comment>
<evidence type="ECO:0000256" key="5">
    <source>
        <dbReference type="ARBA" id="ARBA00023004"/>
    </source>
</evidence>
<evidence type="ECO:0000313" key="8">
    <source>
        <dbReference type="EMBL" id="MEV0973665.1"/>
    </source>
</evidence>
<protein>
    <submittedName>
        <fullName evidence="8">Ferredoxin</fullName>
    </submittedName>
</protein>
<sequence length="62" mass="6731">MKVVIDAAVCDGKGYCKRFAPEVFALDEWGYGEVLVDEVPPEYEANARAALEACPLQAIKAV</sequence>